<dbReference type="PANTHER" id="PTHR24027:SF423">
    <property type="entry name" value="PROTOCADHERIN-16"/>
    <property type="match status" value="1"/>
</dbReference>
<feature type="domain" description="Cadherin" evidence="8">
    <location>
        <begin position="1202"/>
        <end position="1310"/>
    </location>
</feature>
<dbReference type="SUPFAM" id="SSF49313">
    <property type="entry name" value="Cadherin-like"/>
    <property type="match status" value="27"/>
</dbReference>
<dbReference type="CDD" id="cd11304">
    <property type="entry name" value="Cadherin_repeat"/>
    <property type="match status" value="27"/>
</dbReference>
<evidence type="ECO:0000256" key="6">
    <source>
        <dbReference type="SAM" id="MobiDB-lite"/>
    </source>
</evidence>
<dbReference type="PANTHER" id="PTHR24027">
    <property type="entry name" value="CADHERIN-23"/>
    <property type="match status" value="1"/>
</dbReference>
<feature type="region of interest" description="Disordered" evidence="6">
    <location>
        <begin position="2972"/>
        <end position="3010"/>
    </location>
</feature>
<keyword evidence="4 7" id="KW-0472">Membrane</keyword>
<dbReference type="InterPro" id="IPR039808">
    <property type="entry name" value="Cadherin"/>
</dbReference>
<feature type="domain" description="Cadherin" evidence="8">
    <location>
        <begin position="1311"/>
        <end position="1416"/>
    </location>
</feature>
<evidence type="ECO:0000256" key="7">
    <source>
        <dbReference type="SAM" id="Phobius"/>
    </source>
</evidence>
<feature type="domain" description="Cadherin" evidence="8">
    <location>
        <begin position="1098"/>
        <end position="1200"/>
    </location>
</feature>
<keyword evidence="9" id="KW-1185">Reference proteome</keyword>
<feature type="domain" description="Cadherin" evidence="8">
    <location>
        <begin position="2360"/>
        <end position="2464"/>
    </location>
</feature>
<feature type="domain" description="Cadherin" evidence="8">
    <location>
        <begin position="1417"/>
        <end position="1524"/>
    </location>
</feature>
<feature type="domain" description="Cadherin" evidence="8">
    <location>
        <begin position="889"/>
        <end position="992"/>
    </location>
</feature>
<feature type="domain" description="Cadherin" evidence="8">
    <location>
        <begin position="1524"/>
        <end position="1628"/>
    </location>
</feature>
<feature type="domain" description="Cadherin" evidence="8">
    <location>
        <begin position="993"/>
        <end position="1097"/>
    </location>
</feature>
<dbReference type="GeneID" id="106478575"/>
<feature type="domain" description="Cadherin" evidence="8">
    <location>
        <begin position="786"/>
        <end position="888"/>
    </location>
</feature>
<feature type="region of interest" description="Disordered" evidence="6">
    <location>
        <begin position="3063"/>
        <end position="3082"/>
    </location>
</feature>
<feature type="domain" description="Cadherin" evidence="8">
    <location>
        <begin position="1629"/>
        <end position="1733"/>
    </location>
</feature>
<feature type="compositionally biased region" description="Polar residues" evidence="6">
    <location>
        <begin position="2983"/>
        <end position="2996"/>
    </location>
</feature>
<feature type="domain" description="Cadherin" evidence="8">
    <location>
        <begin position="2571"/>
        <end position="2676"/>
    </location>
</feature>
<keyword evidence="7" id="KW-0812">Transmembrane</keyword>
<dbReference type="RefSeq" id="XP_022237895.1">
    <property type="nucleotide sequence ID" value="XM_022382187.1"/>
</dbReference>
<feature type="domain" description="Cadherin" evidence="8">
    <location>
        <begin position="2259"/>
        <end position="2359"/>
    </location>
</feature>
<feature type="domain" description="Cadherin" evidence="8">
    <location>
        <begin position="2677"/>
        <end position="2779"/>
    </location>
</feature>
<evidence type="ECO:0000256" key="4">
    <source>
        <dbReference type="ARBA" id="ARBA00023136"/>
    </source>
</evidence>
<reference evidence="10" key="1">
    <citation type="submission" date="2025-08" db="UniProtKB">
        <authorList>
            <consortium name="RefSeq"/>
        </authorList>
    </citation>
    <scope>IDENTIFICATION</scope>
    <source>
        <tissue evidence="10">Muscle</tissue>
    </source>
</reference>
<feature type="domain" description="Cadherin" evidence="8">
    <location>
        <begin position="139"/>
        <end position="250"/>
    </location>
</feature>
<accession>A0ABM1S2P0</accession>
<feature type="transmembrane region" description="Helical" evidence="7">
    <location>
        <begin position="2902"/>
        <end position="2925"/>
    </location>
</feature>
<keyword evidence="3 5" id="KW-0106">Calcium</keyword>
<feature type="domain" description="Cadherin" evidence="8">
    <location>
        <begin position="2154"/>
        <end position="2259"/>
    </location>
</feature>
<organism evidence="9 10">
    <name type="scientific">Limulus polyphemus</name>
    <name type="common">Atlantic horseshoe crab</name>
    <dbReference type="NCBI Taxonomy" id="6850"/>
    <lineage>
        <taxon>Eukaryota</taxon>
        <taxon>Metazoa</taxon>
        <taxon>Ecdysozoa</taxon>
        <taxon>Arthropoda</taxon>
        <taxon>Chelicerata</taxon>
        <taxon>Merostomata</taxon>
        <taxon>Xiphosura</taxon>
        <taxon>Limulidae</taxon>
        <taxon>Limulus</taxon>
    </lineage>
</organism>
<proteinExistence type="predicted"/>
<feature type="domain" description="Cadherin" evidence="8">
    <location>
        <begin position="1942"/>
        <end position="2045"/>
    </location>
</feature>
<sequence length="3314" mass="364763">MESFNSAPKMRLCRLISERTAEICLLVLSILLGTLRAEYLQEFEISEGVGISTTIGHIGQNGRGLPKPPQPPYLIVPVPGSAVDSDLHIDQSTGEIRTNVVLDREVRSFYSFVAIPLSGENIRVSIKVKDENDNAPEFSTPIMTIDFPENTPKDVKRTLNPAKDRDLGLFNTQRYKIVSGNVNNAFRLSSHRERDEVLYLDLQINGVLDRETTPFYTLVIEAYDGGTPPMKGSMTVNITIQDVNDNQPIFNQSRYFATVAENATLGTSVLRVFATDTDSGENGRTTYSINRRQSDRENIFVIDPKTGVISVNKPLDFESRDVHELVVVARDNGAQPLETTAFVSIRITDVNDNQPTINLIFLSDDASPKISEDAKPGEFVARISVNDPDSKEEYANVNVTLQGGDGHFGLTTQDNIIYLVIVSYPLDREVRPNYTMVVSATDQGNPPLNASRTFELAVTDTNDNAPEFDHIVYYAYVLEVADPGTSVFQLSAVDRDEGNNSLITYSIKHTPETHSKWFQIDSKTGLITTRTHIDCETDPMPQVTVVATDGGSTPLSSSTTVIVTISDVNDNEPIFDQSFYNVTVRENEDVGKCILKVSATDPDCGVNAMVNYTLSGGKGTAFSRDFTVHVDRGELCIRKALNYELRNSYEIPVLATDRGGLSTTAMIKVQVIDVNDNKPIFYPGEYNVSLREQTDFPSPVVVVVASDSDSDIFGHITYHIESGNNEGLFRIDKNTGEIFVTRQLDTNIQMHHLIISATDGGGFISDTNAHVYVSILNPSQQPPIFEQARYSFSVREDVSAQTVVGTVLATSTDQDSEGIKYSIYSGDPEGYFTINPVSGSIATRGSIDHETHPVLLLNVQATSGHPPSYGHTQVKIEIWDVNDNSPYFESTSLTISVPESTELQVPIYVTHAEDLDSSKNGAVHYQLVQEPHDVFSIDRDSGSIMVYHHLDYEKQQQYVLMVRATDGGVPPLSSTMTLTVEVQDVNDNPPVFIKTEYNVNILESLPVNSQFLQVTAADKDTGNNARLTYKLNNSKLSDKFGIFPNSGFLYLREMLDREERDQYTLSIFAVDNGSPSQTASTTVFLHVLDDNDNDPEFIQKNFVFKVEENTEKGRLVGTVSATDKDLGNNASLRYSLLNSNNTFQINPITGELYTKHTLDREKQPVYELSTEVRDQGTPSRSSQAIVQVQVTDVNDNSPVFVEPTDRVIEVREEQPKGTETVRVHAVDADEGENSSVVYDIVPGTEKSDGSSVFSIHKTQGRITTKRVLDHEDQQAYILTVVARDHGLPQHETFLQLKIKVLDLNDNQPIFPTSSFTFRIAEGFKVGEEVGLVQAVDQDGGENGRITYSILGGNLYGVFDIDKTSGSLFTVREIDYEMTPEYILQVKALDSSTTNPRSSVISVKVDIEDVNDCAPVFEADPIIFSIPESTEPGSNVWKFTATDNDSGVNSLLKYAITHQSPASVFKIDQNTGELTLTHTLDYEEFPEYTIVVTATDQAKKVEQRQATSVTCKMIIEDENDNSPVFQTRNQVEVMEDEPVGFPLLNIIATDKDARDNGHVSYTISKGNEKGHFALDHETGLLSIAFPLDREDSHFFELNITASDHGKPPHSTFKLLKIHVQDVNDNSPRFEQPVYKANISENSRSGTFVIKVQAIDKDLGINGNLTYVIPMGIANDKFTIESQTGKIFTKALLDREEQPRYFITVYVKDGAFPEHYNTTTVEVELLDVNDHAPVFTGSCYPLEVPENSEHSVVHTVVASDLDAGQNAEVTYTITGGNVGSKFSIDPYSGELSSGPLDREQIALYSIIITARDRGQPSRSGSCNITIVVLDQNDNSPQFEQSEYRATLSEDAPINTTVLVIHAQDRDQHMNSKITYSLSNETLSLFKIDSESGVVTSTGHFNREKRDSYKFEVQATDSGKYDARLERAIVYVSVADVNDNRPVFLNYPYFTTVSAHAHPGTQVVHLEANDGDEGPNAALVYSFVSSAMAGKFHLDRDSGMVTVSGSLLSDAGTVFHIEVTATDRGRPAKTTLDILEIYVENGTPPPMLKFQNKSYIIELPENAPMGLEVTTVKVSAPSGRSVVITYSLINESPEGAFSISRNSGVIRVKNSSLLDFERFQTMKVLIVAKTEEAEPVYGYTALTVHLVDQNDNPPRFAQEHYTASVWEGNHKSTYVTQVSALDEDQGGIGNIIYHIIDGNHDNAFVIEPPYSGIVKTNIVLDREIRDTYHLTIIATDEGTPQLTGTCTLRITIVDINDNQPVFPPHNVVSISEGAKVGTVITTITANDVDTNPPLIYSFAAGGNPSGIFSIDRFSGHITLTQPLDHEKQKQYQLQIQASDSAHLAETYLIVHVTDINDNAPVFSQNSYEVHLPELVSPGYEVLKINATDEDTGINAHISYSLVSTSVEGFYINEKTGMIHTNKSLAFDPKQPVLHLVVTAKDKGNPSLFSAAAVQVHLKDINDNAPKFSKLVYSTHVSEESEPGTTVTKVSATDLDKSRANSNIFYNIISGNVGQKFSIDGNNGEIILVKVVDREETPNYSLKVMAMDRGSPVKNSTAEVLIYIDDINDHAPSFNQSHYEASVSEMAPIGTSVIQVMALDKDEAAQANIIYDITSGNSNTKFHIDSQTGMITLIDNLDYDLVPEYKFIVRATDNDSEHLMSALASVTINIADENDHEPYFPLQMYTEFVEENTPAGTSVFVAQATDGDRGIFGKLNYSLSDGEGKEKFNINTETGVVTTGSVFDYESKNRYYFTIMAVDKGGKYASVQVQVNIQSKDEYPPEFTYNTYHFTVPGDAPVGYVAGKVNSVDRDEGVDGRIMYKFRDSSKYFKINSTSGVVTVRELFRYNQLEHHRDSFNQDISLVVVASSGRPKSLTALAAVELTIDFSLNASHTASAEEKLEGGLPAWGLGLVIGLAIIAIVLMTMIFFLRMRHKRSGKPSVAQGFDNSFDTIDIRAPPSSSSGISQFPPHYNDIAHFDPPTRGQHVTGATSEVSDQSHSASSGRGSVEEGEDVEDEEIRMINEGPLMQQQKMQRLGVPDSGIHDDDNLSDTSIQNTQEYLARLGINTSHPDARSSQDFSKLSSTNSVESMHMFDEEGGGEGDGMDISNLIYTKLNNVSTEDEDAIMDGTRPFGFGDAPEPSMTGSLSSIVHSEEELTGSYNWDYLLEWGPQYQPLAHVFAEIARLKDDSVPPPYAPKKTLNPQVKTIPPPLITNVAPCYVSPVALSSGYTSQATTLPSLPRSPITHESTFASSAMSPSFSPSLSPLATRTPSISPLVTPGNASSAQVLGLVDQNHPRSHCLSNHIITGSSGSETELQI</sequence>
<dbReference type="Gene3D" id="4.10.900.10">
    <property type="entry name" value="TCF3-CBD (Catenin binding domain)"/>
    <property type="match status" value="1"/>
</dbReference>
<feature type="domain" description="Cadherin" evidence="8">
    <location>
        <begin position="682"/>
        <end position="785"/>
    </location>
</feature>
<feature type="domain" description="Cadherin" evidence="8">
    <location>
        <begin position="2048"/>
        <end position="2153"/>
    </location>
</feature>
<feature type="domain" description="Cadherin" evidence="8">
    <location>
        <begin position="251"/>
        <end position="357"/>
    </location>
</feature>
<comment type="subcellular location">
    <subcellularLocation>
        <location evidence="1">Membrane</location>
    </subcellularLocation>
</comment>
<dbReference type="Gene3D" id="2.60.40.60">
    <property type="entry name" value="Cadherins"/>
    <property type="match status" value="27"/>
</dbReference>
<feature type="domain" description="Cadherin" evidence="8">
    <location>
        <begin position="37"/>
        <end position="138"/>
    </location>
</feature>
<feature type="domain" description="Cadherin" evidence="8">
    <location>
        <begin position="2465"/>
        <end position="2570"/>
    </location>
</feature>
<name>A0ABM1S2P0_LIMPO</name>
<dbReference type="Proteomes" id="UP000694941">
    <property type="component" value="Unplaced"/>
</dbReference>
<evidence type="ECO:0000256" key="2">
    <source>
        <dbReference type="ARBA" id="ARBA00022737"/>
    </source>
</evidence>
<keyword evidence="2" id="KW-0677">Repeat</keyword>
<dbReference type="Pfam" id="PF00028">
    <property type="entry name" value="Cadherin"/>
    <property type="match status" value="25"/>
</dbReference>
<evidence type="ECO:0000313" key="10">
    <source>
        <dbReference type="RefSeq" id="XP_022237895.1"/>
    </source>
</evidence>
<dbReference type="PROSITE" id="PS50268">
    <property type="entry name" value="CADHERIN_2"/>
    <property type="match status" value="27"/>
</dbReference>
<evidence type="ECO:0000256" key="1">
    <source>
        <dbReference type="ARBA" id="ARBA00004370"/>
    </source>
</evidence>
<dbReference type="PRINTS" id="PR00205">
    <property type="entry name" value="CADHERIN"/>
</dbReference>
<dbReference type="InterPro" id="IPR020894">
    <property type="entry name" value="Cadherin_CS"/>
</dbReference>
<dbReference type="InterPro" id="IPR002126">
    <property type="entry name" value="Cadherin-like_dom"/>
</dbReference>
<evidence type="ECO:0000256" key="5">
    <source>
        <dbReference type="PROSITE-ProRule" id="PRU00043"/>
    </source>
</evidence>
<feature type="domain" description="Cadherin" evidence="8">
    <location>
        <begin position="2780"/>
        <end position="2880"/>
    </location>
</feature>
<dbReference type="SMART" id="SM00112">
    <property type="entry name" value="CA"/>
    <property type="match status" value="27"/>
</dbReference>
<feature type="domain" description="Cadherin" evidence="8">
    <location>
        <begin position="1734"/>
        <end position="1836"/>
    </location>
</feature>
<feature type="domain" description="Cadherin" evidence="8">
    <location>
        <begin position="469"/>
        <end position="575"/>
    </location>
</feature>
<dbReference type="InterPro" id="IPR015919">
    <property type="entry name" value="Cadherin-like_sf"/>
</dbReference>
<evidence type="ECO:0000256" key="3">
    <source>
        <dbReference type="ARBA" id="ARBA00022837"/>
    </source>
</evidence>
<evidence type="ECO:0000313" key="9">
    <source>
        <dbReference type="Proteomes" id="UP000694941"/>
    </source>
</evidence>
<evidence type="ECO:0000259" key="8">
    <source>
        <dbReference type="PROSITE" id="PS50268"/>
    </source>
</evidence>
<feature type="domain" description="Cadherin" evidence="8">
    <location>
        <begin position="1837"/>
        <end position="1941"/>
    </location>
</feature>
<dbReference type="InterPro" id="IPR027397">
    <property type="entry name" value="Catenin-bd_sf"/>
</dbReference>
<feature type="domain" description="Cadherin" evidence="8">
    <location>
        <begin position="370"/>
        <end position="468"/>
    </location>
</feature>
<gene>
    <name evidence="10" type="primary">LOC106478575</name>
</gene>
<keyword evidence="7" id="KW-1133">Transmembrane helix</keyword>
<protein>
    <submittedName>
        <fullName evidence="10">Protein dachsous-like</fullName>
    </submittedName>
</protein>
<feature type="domain" description="Cadherin" evidence="8">
    <location>
        <begin position="576"/>
        <end position="681"/>
    </location>
</feature>
<dbReference type="PROSITE" id="PS00232">
    <property type="entry name" value="CADHERIN_1"/>
    <property type="match status" value="15"/>
</dbReference>